<evidence type="ECO:0000256" key="1">
    <source>
        <dbReference type="SAM" id="MobiDB-lite"/>
    </source>
</evidence>
<feature type="region of interest" description="Disordered" evidence="1">
    <location>
        <begin position="120"/>
        <end position="139"/>
    </location>
</feature>
<feature type="region of interest" description="Disordered" evidence="1">
    <location>
        <begin position="598"/>
        <end position="618"/>
    </location>
</feature>
<feature type="region of interest" description="Disordered" evidence="1">
    <location>
        <begin position="920"/>
        <end position="943"/>
    </location>
</feature>
<organism evidence="2 3">
    <name type="scientific">Elysia marginata</name>
    <dbReference type="NCBI Taxonomy" id="1093978"/>
    <lineage>
        <taxon>Eukaryota</taxon>
        <taxon>Metazoa</taxon>
        <taxon>Spiralia</taxon>
        <taxon>Lophotrochozoa</taxon>
        <taxon>Mollusca</taxon>
        <taxon>Gastropoda</taxon>
        <taxon>Heterobranchia</taxon>
        <taxon>Euthyneura</taxon>
        <taxon>Panpulmonata</taxon>
        <taxon>Sacoglossa</taxon>
        <taxon>Placobranchoidea</taxon>
        <taxon>Plakobranchidae</taxon>
        <taxon>Elysia</taxon>
    </lineage>
</organism>
<feature type="compositionally biased region" description="Low complexity" evidence="1">
    <location>
        <begin position="264"/>
        <end position="280"/>
    </location>
</feature>
<feature type="compositionally biased region" description="Basic and acidic residues" evidence="1">
    <location>
        <begin position="922"/>
        <end position="932"/>
    </location>
</feature>
<comment type="caution">
    <text evidence="2">The sequence shown here is derived from an EMBL/GenBank/DDBJ whole genome shotgun (WGS) entry which is preliminary data.</text>
</comment>
<feature type="region of interest" description="Disordered" evidence="1">
    <location>
        <begin position="215"/>
        <end position="298"/>
    </location>
</feature>
<dbReference type="EMBL" id="BMAT01009228">
    <property type="protein sequence ID" value="GFS02200.1"/>
    <property type="molecule type" value="Genomic_DNA"/>
</dbReference>
<feature type="compositionally biased region" description="Low complexity" evidence="1">
    <location>
        <begin position="38"/>
        <end position="84"/>
    </location>
</feature>
<feature type="region of interest" description="Disordered" evidence="1">
    <location>
        <begin position="777"/>
        <end position="808"/>
    </location>
</feature>
<feature type="region of interest" description="Disordered" evidence="1">
    <location>
        <begin position="22"/>
        <end position="109"/>
    </location>
</feature>
<name>A0AAV4HX86_9GAST</name>
<protein>
    <submittedName>
        <fullName evidence="2">Uncharacterized protein</fullName>
    </submittedName>
</protein>
<accession>A0AAV4HX86</accession>
<evidence type="ECO:0000313" key="3">
    <source>
        <dbReference type="Proteomes" id="UP000762676"/>
    </source>
</evidence>
<sequence length="980" mass="109887">MGRFRTSVVKSWQQRLVQEEFHRRQTQDTTQQNCSSGQQLREQQTQHHQPQQKQLQPLEQQQQQQQQQHPLQQQQQQHPDQQHQYYLDHHDDSTDQPPFPSPVAAHPRYFPSLAPTREATALSNGLGGGKGRILPSQLSRSKSLSVTRSSMDDAQSLPVISSQDVRVSLVRANKDCERNHSISRTNYIEDANDSKKSSVARSSILLEDKHKALHSQCLDGSGKSEPIGDNKMDEPRSHPKLRKAERLKHKTQDDTNSFVPGSDNNIKSHSGNGKSNNSHSYTQEEGISSPDSAHSVIPSLDATPLSQSAISIEDKEGQIGGLSSHTELLLGKVWRNPDEFERKYCPRRDKTILPTSSLKGDSGEHKNEQAKETEDVDIEADFTKGMEGKKRLSRDSDYSQLIIEVTNLRLVSPPSCVASEDARETDAVKLSHSKRSTSFPAHISSHIKSQDLSKEKGDFLGGNKAKTSRALHRCSRFHGSTPRLDFDGACRYHSKGKSRDLSKDVKRDDKTNQTLDSFQRETKLSQQMVDKSECITTLHPTESPGQNCTLELKGTEYKQAFSTRLDVTPDSKNNLYWPRSKGQHISVTSSIDEVSRCNGNEDLTTGTNPSVKTEHDSEKSLSICLQTVPTGKPAERDKRASHVTQKAKISHHHDETIKGNVSNKHKNGLLEDWKNLVDVGECGFIVRALSVAKGERQSTTEPTTSKNTDLLKQSIESVNVDLDASKATVIQPNLNQLSKEPLELEIIGCVTNPINLYTGKEVKKASNLVLATSSTSIDTKSLDTRRDRNERPPPPLQTNNTKTRYRTGDPQRKMIPQVNLDLDALPSPEVPSDYREQDPSFIMMSKKKTEPPLLQVRRPPLFDPFSTPRDIQQASTWRPDLSSTASFNSESDVKTPRVLRTVRSEPIHHFNSRNNSFLSTKRSVESAYRDPDPGDSAAHPSTDSFRIDKVKMKPELQLYAHIRKGLCCGKKAEELFQKQS</sequence>
<feature type="compositionally biased region" description="Basic and acidic residues" evidence="1">
    <location>
        <begin position="226"/>
        <end position="237"/>
    </location>
</feature>
<feature type="compositionally biased region" description="Polar residues" evidence="1">
    <location>
        <begin position="598"/>
        <end position="611"/>
    </location>
</feature>
<feature type="compositionally biased region" description="Polar residues" evidence="1">
    <location>
        <begin position="27"/>
        <end position="37"/>
    </location>
</feature>
<feature type="compositionally biased region" description="Basic and acidic residues" evidence="1">
    <location>
        <begin position="361"/>
        <end position="373"/>
    </location>
</feature>
<keyword evidence="3" id="KW-1185">Reference proteome</keyword>
<feature type="region of interest" description="Disordered" evidence="1">
    <location>
        <begin position="867"/>
        <end position="889"/>
    </location>
</feature>
<gene>
    <name evidence="2" type="ORF">ElyMa_004601400</name>
</gene>
<dbReference type="Proteomes" id="UP000762676">
    <property type="component" value="Unassembled WGS sequence"/>
</dbReference>
<feature type="region of interest" description="Disordered" evidence="1">
    <location>
        <begin position="352"/>
        <end position="374"/>
    </location>
</feature>
<feature type="compositionally biased region" description="Polar residues" evidence="1">
    <location>
        <begin position="869"/>
        <end position="889"/>
    </location>
</feature>
<reference evidence="2 3" key="1">
    <citation type="journal article" date="2021" name="Elife">
        <title>Chloroplast acquisition without the gene transfer in kleptoplastic sea slugs, Plakobranchus ocellatus.</title>
        <authorList>
            <person name="Maeda T."/>
            <person name="Takahashi S."/>
            <person name="Yoshida T."/>
            <person name="Shimamura S."/>
            <person name="Takaki Y."/>
            <person name="Nagai Y."/>
            <person name="Toyoda A."/>
            <person name="Suzuki Y."/>
            <person name="Arimoto A."/>
            <person name="Ishii H."/>
            <person name="Satoh N."/>
            <person name="Nishiyama T."/>
            <person name="Hasebe M."/>
            <person name="Maruyama T."/>
            <person name="Minagawa J."/>
            <person name="Obokata J."/>
            <person name="Shigenobu S."/>
        </authorList>
    </citation>
    <scope>NUCLEOTIDE SEQUENCE [LARGE SCALE GENOMIC DNA]</scope>
</reference>
<dbReference type="AlphaFoldDB" id="A0AAV4HX86"/>
<feature type="compositionally biased region" description="Basic residues" evidence="1">
    <location>
        <begin position="238"/>
        <end position="249"/>
    </location>
</feature>
<evidence type="ECO:0000313" key="2">
    <source>
        <dbReference type="EMBL" id="GFS02200.1"/>
    </source>
</evidence>
<proteinExistence type="predicted"/>
<feature type="compositionally biased region" description="Polar residues" evidence="1">
    <location>
        <begin position="281"/>
        <end position="292"/>
    </location>
</feature>
<feature type="compositionally biased region" description="Basic and acidic residues" evidence="1">
    <location>
        <begin position="780"/>
        <end position="791"/>
    </location>
</feature>
<feature type="compositionally biased region" description="Polar residues" evidence="1">
    <location>
        <begin position="254"/>
        <end position="263"/>
    </location>
</feature>